<accession>A0ABW4SW11</accession>
<comment type="cofactor">
    <cofactor evidence="1">
        <name>Mg(2+)</name>
        <dbReference type="ChEBI" id="CHEBI:18420"/>
    </cofactor>
</comment>
<proteinExistence type="inferred from homology"/>
<dbReference type="PROSITE" id="PS51462">
    <property type="entry name" value="NUDIX"/>
    <property type="match status" value="1"/>
</dbReference>
<organism evidence="7 8">
    <name type="scientific">Nonomuraea mangrovi</name>
    <dbReference type="NCBI Taxonomy" id="2316207"/>
    <lineage>
        <taxon>Bacteria</taxon>
        <taxon>Bacillati</taxon>
        <taxon>Actinomycetota</taxon>
        <taxon>Actinomycetes</taxon>
        <taxon>Streptosporangiales</taxon>
        <taxon>Streptosporangiaceae</taxon>
        <taxon>Nonomuraea</taxon>
    </lineage>
</organism>
<evidence type="ECO:0000259" key="6">
    <source>
        <dbReference type="PROSITE" id="PS51462"/>
    </source>
</evidence>
<comment type="similarity">
    <text evidence="2 5">Belongs to the Nudix hydrolase family.</text>
</comment>
<dbReference type="InterPro" id="IPR020084">
    <property type="entry name" value="NUDIX_hydrolase_CS"/>
</dbReference>
<dbReference type="PROSITE" id="PS00893">
    <property type="entry name" value="NUDIX_BOX"/>
    <property type="match status" value="1"/>
</dbReference>
<dbReference type="PANTHER" id="PTHR43046">
    <property type="entry name" value="GDP-MANNOSE MANNOSYL HYDROLASE"/>
    <property type="match status" value="1"/>
</dbReference>
<keyword evidence="4" id="KW-0460">Magnesium</keyword>
<evidence type="ECO:0000256" key="4">
    <source>
        <dbReference type="ARBA" id="ARBA00022842"/>
    </source>
</evidence>
<dbReference type="InterPro" id="IPR020476">
    <property type="entry name" value="Nudix_hydrolase"/>
</dbReference>
<dbReference type="Gene3D" id="3.90.79.10">
    <property type="entry name" value="Nucleoside Triphosphate Pyrophosphohydrolase"/>
    <property type="match status" value="1"/>
</dbReference>
<name>A0ABW4SW11_9ACTN</name>
<protein>
    <submittedName>
        <fullName evidence="7">NUDIX hydrolase</fullName>
    </submittedName>
</protein>
<evidence type="ECO:0000313" key="8">
    <source>
        <dbReference type="Proteomes" id="UP001597368"/>
    </source>
</evidence>
<dbReference type="GO" id="GO:0016787">
    <property type="term" value="F:hydrolase activity"/>
    <property type="evidence" value="ECO:0007669"/>
    <property type="project" value="UniProtKB-KW"/>
</dbReference>
<evidence type="ECO:0000256" key="2">
    <source>
        <dbReference type="ARBA" id="ARBA00005582"/>
    </source>
</evidence>
<sequence length="146" mass="16404">MSSDRPATRVVCLDRDGRVLLMNWYDRVSDEAIWEPPGGGLDPGETPLEAARRELTEETGLPGAAVEDRWVAVDRDFTWLGVRYVKVEPFFVARFDEASPRVSPDELTEEESEALLGYGWFGTEELGSLPGRLDPPELPEVIRRLS</sequence>
<evidence type="ECO:0000256" key="1">
    <source>
        <dbReference type="ARBA" id="ARBA00001946"/>
    </source>
</evidence>
<dbReference type="Pfam" id="PF00293">
    <property type="entry name" value="NUDIX"/>
    <property type="match status" value="1"/>
</dbReference>
<comment type="caution">
    <text evidence="7">The sequence shown here is derived from an EMBL/GenBank/DDBJ whole genome shotgun (WGS) entry which is preliminary data.</text>
</comment>
<gene>
    <name evidence="7" type="ORF">ACFSKW_13785</name>
</gene>
<keyword evidence="3 5" id="KW-0378">Hydrolase</keyword>
<evidence type="ECO:0000313" key="7">
    <source>
        <dbReference type="EMBL" id="MFD1932549.1"/>
    </source>
</evidence>
<dbReference type="CDD" id="cd04685">
    <property type="entry name" value="NUDIX_Hydrolase"/>
    <property type="match status" value="1"/>
</dbReference>
<evidence type="ECO:0000256" key="3">
    <source>
        <dbReference type="ARBA" id="ARBA00022801"/>
    </source>
</evidence>
<dbReference type="PRINTS" id="PR00502">
    <property type="entry name" value="NUDIXFAMILY"/>
</dbReference>
<dbReference type="Proteomes" id="UP001597368">
    <property type="component" value="Unassembled WGS sequence"/>
</dbReference>
<keyword evidence="8" id="KW-1185">Reference proteome</keyword>
<dbReference type="InterPro" id="IPR015797">
    <property type="entry name" value="NUDIX_hydrolase-like_dom_sf"/>
</dbReference>
<evidence type="ECO:0000256" key="5">
    <source>
        <dbReference type="RuleBase" id="RU003476"/>
    </source>
</evidence>
<dbReference type="InterPro" id="IPR000086">
    <property type="entry name" value="NUDIX_hydrolase_dom"/>
</dbReference>
<feature type="domain" description="Nudix hydrolase" evidence="6">
    <location>
        <begin position="3"/>
        <end position="143"/>
    </location>
</feature>
<dbReference type="PANTHER" id="PTHR43046:SF12">
    <property type="entry name" value="GDP-MANNOSE MANNOSYL HYDROLASE"/>
    <property type="match status" value="1"/>
</dbReference>
<dbReference type="EMBL" id="JBHUFV010000021">
    <property type="protein sequence ID" value="MFD1932549.1"/>
    <property type="molecule type" value="Genomic_DNA"/>
</dbReference>
<reference evidence="8" key="1">
    <citation type="journal article" date="2019" name="Int. J. Syst. Evol. Microbiol.">
        <title>The Global Catalogue of Microorganisms (GCM) 10K type strain sequencing project: providing services to taxonomists for standard genome sequencing and annotation.</title>
        <authorList>
            <consortium name="The Broad Institute Genomics Platform"/>
            <consortium name="The Broad Institute Genome Sequencing Center for Infectious Disease"/>
            <person name="Wu L."/>
            <person name="Ma J."/>
        </authorList>
    </citation>
    <scope>NUCLEOTIDE SEQUENCE [LARGE SCALE GENOMIC DNA]</scope>
    <source>
        <strain evidence="8">ICMP 6774ER</strain>
    </source>
</reference>
<dbReference type="SUPFAM" id="SSF55811">
    <property type="entry name" value="Nudix"/>
    <property type="match status" value="1"/>
</dbReference>
<dbReference type="RefSeq" id="WP_379572612.1">
    <property type="nucleotide sequence ID" value="NZ_JBHUFV010000021.1"/>
</dbReference>